<evidence type="ECO:0000256" key="9">
    <source>
        <dbReference type="PROSITE-ProRule" id="PRU01373"/>
    </source>
</evidence>
<dbReference type="Proteomes" id="UP001243846">
    <property type="component" value="Unassembled WGS sequence"/>
</dbReference>
<dbReference type="InterPro" id="IPR038063">
    <property type="entry name" value="Transpep_catalytic_dom"/>
</dbReference>
<dbReference type="PANTHER" id="PTHR30582:SF24">
    <property type="entry name" value="L,D-TRANSPEPTIDASE ERFK_SRFK-RELATED"/>
    <property type="match status" value="1"/>
</dbReference>
<dbReference type="InterPro" id="IPR050979">
    <property type="entry name" value="LD-transpeptidase"/>
</dbReference>
<evidence type="ECO:0000256" key="4">
    <source>
        <dbReference type="ARBA" id="ARBA00022679"/>
    </source>
</evidence>
<evidence type="ECO:0000259" key="11">
    <source>
        <dbReference type="PROSITE" id="PS52029"/>
    </source>
</evidence>
<feature type="signal peptide" evidence="10">
    <location>
        <begin position="1"/>
        <end position="33"/>
    </location>
</feature>
<reference evidence="13" key="1">
    <citation type="journal article" date="2019" name="Int. J. Syst. Evol. Microbiol.">
        <title>The Global Catalogue of Microorganisms (GCM) 10K type strain sequencing project: providing services to taxonomists for standard genome sequencing and annotation.</title>
        <authorList>
            <consortium name="The Broad Institute Genomics Platform"/>
            <consortium name="The Broad Institute Genome Sequencing Center for Infectious Disease"/>
            <person name="Wu L."/>
            <person name="Ma J."/>
        </authorList>
    </citation>
    <scope>NUCLEOTIDE SEQUENCE [LARGE SCALE GENOMIC DNA]</scope>
    <source>
        <strain evidence="13">CECT 8482</strain>
    </source>
</reference>
<dbReference type="SUPFAM" id="SSF141523">
    <property type="entry name" value="L,D-transpeptidase catalytic domain-like"/>
    <property type="match status" value="1"/>
</dbReference>
<evidence type="ECO:0000313" key="13">
    <source>
        <dbReference type="Proteomes" id="UP001243846"/>
    </source>
</evidence>
<evidence type="ECO:0000313" key="12">
    <source>
        <dbReference type="EMBL" id="MDN3713273.1"/>
    </source>
</evidence>
<dbReference type="EMBL" id="JAUFRC010000001">
    <property type="protein sequence ID" value="MDN3713273.1"/>
    <property type="molecule type" value="Genomic_DNA"/>
</dbReference>
<comment type="caution">
    <text evidence="12">The sequence shown here is derived from an EMBL/GenBank/DDBJ whole genome shotgun (WGS) entry which is preliminary data.</text>
</comment>
<keyword evidence="4" id="KW-0808">Transferase</keyword>
<evidence type="ECO:0000256" key="8">
    <source>
        <dbReference type="ARBA" id="ARBA00023316"/>
    </source>
</evidence>
<dbReference type="CDD" id="cd16913">
    <property type="entry name" value="YkuD_like"/>
    <property type="match status" value="1"/>
</dbReference>
<comment type="similarity">
    <text evidence="2">Belongs to the YkuD family.</text>
</comment>
<dbReference type="PROSITE" id="PS51318">
    <property type="entry name" value="TAT"/>
    <property type="match status" value="1"/>
</dbReference>
<evidence type="ECO:0000256" key="10">
    <source>
        <dbReference type="SAM" id="SignalP"/>
    </source>
</evidence>
<keyword evidence="13" id="KW-1185">Reference proteome</keyword>
<feature type="domain" description="L,D-TPase catalytic" evidence="11">
    <location>
        <begin position="89"/>
        <end position="221"/>
    </location>
</feature>
<name>A0ABT8DBJ6_9RHOB</name>
<evidence type="ECO:0000256" key="3">
    <source>
        <dbReference type="ARBA" id="ARBA00022676"/>
    </source>
</evidence>
<sequence length="221" mass="24374">MATSNRPTLSRRNFITSAVAVGAATSLAAPALAQNFDPITGQPLQAVGPTGATPDAGMVQYDANQDLRRNVSSFHMQDWQPYFSNLTNGAVLVDLNSRALHFWGEDGQTYKLFPTSVPVSPELTRTGRTEIIKKVEGPTWAPTPSMKKSNPEWPDFVPAGDPLNPMGTHALWLSWQYYRIHGTHDTRKIGRKSSNGCIGMYNEHIKQMYALTKVGTQVMII</sequence>
<dbReference type="PANTHER" id="PTHR30582">
    <property type="entry name" value="L,D-TRANSPEPTIDASE"/>
    <property type="match status" value="1"/>
</dbReference>
<dbReference type="Pfam" id="PF03734">
    <property type="entry name" value="YkuD"/>
    <property type="match status" value="1"/>
</dbReference>
<gene>
    <name evidence="12" type="ORF">QWZ10_18895</name>
</gene>
<keyword evidence="7 9" id="KW-0573">Peptidoglycan synthesis</keyword>
<feature type="chain" id="PRO_5047374151" evidence="10">
    <location>
        <begin position="34"/>
        <end position="221"/>
    </location>
</feature>
<keyword evidence="3" id="KW-0328">Glycosyltransferase</keyword>
<feature type="active site" description="Nucleophile" evidence="9">
    <location>
        <position position="197"/>
    </location>
</feature>
<evidence type="ECO:0000256" key="6">
    <source>
        <dbReference type="ARBA" id="ARBA00022960"/>
    </source>
</evidence>
<keyword evidence="6 9" id="KW-0133">Cell shape</keyword>
<dbReference type="Gene3D" id="2.40.440.10">
    <property type="entry name" value="L,D-transpeptidase catalytic domain-like"/>
    <property type="match status" value="1"/>
</dbReference>
<dbReference type="InterPro" id="IPR006311">
    <property type="entry name" value="TAT_signal"/>
</dbReference>
<dbReference type="InterPro" id="IPR005490">
    <property type="entry name" value="LD_TPept_cat_dom"/>
</dbReference>
<dbReference type="PROSITE" id="PS52029">
    <property type="entry name" value="LD_TPASE"/>
    <property type="match status" value="1"/>
</dbReference>
<keyword evidence="8 9" id="KW-0961">Cell wall biogenesis/degradation</keyword>
<feature type="active site" description="Proton donor/acceptor" evidence="9">
    <location>
        <position position="181"/>
    </location>
</feature>
<evidence type="ECO:0000256" key="2">
    <source>
        <dbReference type="ARBA" id="ARBA00005992"/>
    </source>
</evidence>
<keyword evidence="5" id="KW-0378">Hydrolase</keyword>
<organism evidence="12 13">
    <name type="scientific">Paracoccus cavernae</name>
    <dbReference type="NCBI Taxonomy" id="1571207"/>
    <lineage>
        <taxon>Bacteria</taxon>
        <taxon>Pseudomonadati</taxon>
        <taxon>Pseudomonadota</taxon>
        <taxon>Alphaproteobacteria</taxon>
        <taxon>Rhodobacterales</taxon>
        <taxon>Paracoccaceae</taxon>
        <taxon>Paracoccus</taxon>
    </lineage>
</organism>
<evidence type="ECO:0000256" key="7">
    <source>
        <dbReference type="ARBA" id="ARBA00022984"/>
    </source>
</evidence>
<comment type="pathway">
    <text evidence="1 9">Cell wall biogenesis; peptidoglycan biosynthesis.</text>
</comment>
<proteinExistence type="inferred from homology"/>
<accession>A0ABT8DBJ6</accession>
<protein>
    <submittedName>
        <fullName evidence="12">L,D-transpeptidase family protein</fullName>
    </submittedName>
</protein>
<evidence type="ECO:0000256" key="5">
    <source>
        <dbReference type="ARBA" id="ARBA00022801"/>
    </source>
</evidence>
<keyword evidence="10" id="KW-0732">Signal</keyword>
<evidence type="ECO:0000256" key="1">
    <source>
        <dbReference type="ARBA" id="ARBA00004752"/>
    </source>
</evidence>